<reference evidence="2" key="1">
    <citation type="submission" date="2020-04" db="EMBL/GenBank/DDBJ databases">
        <authorList>
            <person name="Alioto T."/>
            <person name="Alioto T."/>
            <person name="Gomez Garrido J."/>
        </authorList>
    </citation>
    <scope>NUCLEOTIDE SEQUENCE</scope>
    <source>
        <strain evidence="2">A484AB</strain>
    </source>
</reference>
<proteinExistence type="predicted"/>
<evidence type="ECO:0000313" key="2">
    <source>
        <dbReference type="EMBL" id="CAB4041674.1"/>
    </source>
</evidence>
<protein>
    <submittedName>
        <fullName evidence="2">Uncharacterized protein</fullName>
    </submittedName>
</protein>
<feature type="compositionally biased region" description="Acidic residues" evidence="1">
    <location>
        <begin position="156"/>
        <end position="172"/>
    </location>
</feature>
<organism evidence="2 3">
    <name type="scientific">Paramuricea clavata</name>
    <name type="common">Red gorgonian</name>
    <name type="synonym">Violescent sea-whip</name>
    <dbReference type="NCBI Taxonomy" id="317549"/>
    <lineage>
        <taxon>Eukaryota</taxon>
        <taxon>Metazoa</taxon>
        <taxon>Cnidaria</taxon>
        <taxon>Anthozoa</taxon>
        <taxon>Octocorallia</taxon>
        <taxon>Malacalcyonacea</taxon>
        <taxon>Plexauridae</taxon>
        <taxon>Paramuricea</taxon>
    </lineage>
</organism>
<comment type="caution">
    <text evidence="2">The sequence shown here is derived from an EMBL/GenBank/DDBJ whole genome shotgun (WGS) entry which is preliminary data.</text>
</comment>
<evidence type="ECO:0000256" key="1">
    <source>
        <dbReference type="SAM" id="MobiDB-lite"/>
    </source>
</evidence>
<keyword evidence="3" id="KW-1185">Reference proteome</keyword>
<feature type="compositionally biased region" description="Low complexity" evidence="1">
    <location>
        <begin position="55"/>
        <end position="74"/>
    </location>
</feature>
<accession>A0A7D9K8B4</accession>
<evidence type="ECO:0000313" key="3">
    <source>
        <dbReference type="Proteomes" id="UP001152795"/>
    </source>
</evidence>
<feature type="compositionally biased region" description="Polar residues" evidence="1">
    <location>
        <begin position="87"/>
        <end position="108"/>
    </location>
</feature>
<sequence length="172" mass="19006">MPLKKKRFKVECLVCHAIFDSDYRKKHNELCHSAHLKAHKHIGFKVAGAPDNPFQAQAAKSKASSTAQTKPTTTNVQTPEEDDVQETIPSTSATEDSEETVLSSTSSAYDCVTTGSDQTTSTTMSIVSDLMELDESPCDPRSTTATKNRNEKERDNSEDEREFSDNSDDELI</sequence>
<feature type="compositionally biased region" description="Low complexity" evidence="1">
    <location>
        <begin position="113"/>
        <end position="125"/>
    </location>
</feature>
<feature type="region of interest" description="Disordered" evidence="1">
    <location>
        <begin position="55"/>
        <end position="172"/>
    </location>
</feature>
<dbReference type="AlphaFoldDB" id="A0A7D9K8B4"/>
<dbReference type="EMBL" id="CACRXK020028734">
    <property type="protein sequence ID" value="CAB4041674.1"/>
    <property type="molecule type" value="Genomic_DNA"/>
</dbReference>
<dbReference type="Proteomes" id="UP001152795">
    <property type="component" value="Unassembled WGS sequence"/>
</dbReference>
<name>A0A7D9K8B4_PARCT</name>
<gene>
    <name evidence="2" type="ORF">PACLA_8A064173</name>
</gene>